<dbReference type="SUPFAM" id="SSF46689">
    <property type="entry name" value="Homeodomain-like"/>
    <property type="match status" value="1"/>
</dbReference>
<dbReference type="PROSITE" id="PS50977">
    <property type="entry name" value="HTH_TETR_2"/>
    <property type="match status" value="1"/>
</dbReference>
<dbReference type="Proteomes" id="UP000037432">
    <property type="component" value="Unassembled WGS sequence"/>
</dbReference>
<evidence type="ECO:0000259" key="4">
    <source>
        <dbReference type="PROSITE" id="PS50977"/>
    </source>
</evidence>
<evidence type="ECO:0000313" key="6">
    <source>
        <dbReference type="Proteomes" id="UP000037432"/>
    </source>
</evidence>
<dbReference type="Gene3D" id="1.10.10.60">
    <property type="entry name" value="Homeodomain-like"/>
    <property type="match status" value="1"/>
</dbReference>
<dbReference type="RefSeq" id="WP_053084647.1">
    <property type="nucleotide sequence ID" value="NZ_LFNT01000005.1"/>
</dbReference>
<evidence type="ECO:0000313" key="5">
    <source>
        <dbReference type="EMBL" id="KMS75928.1"/>
    </source>
</evidence>
<dbReference type="PATRIC" id="fig|1938.3.peg.484"/>
<proteinExistence type="predicted"/>
<dbReference type="GO" id="GO:0003700">
    <property type="term" value="F:DNA-binding transcription factor activity"/>
    <property type="evidence" value="ECO:0007669"/>
    <property type="project" value="TreeGrafter"/>
</dbReference>
<dbReference type="EMBL" id="LFNT01000005">
    <property type="protein sequence ID" value="KMS75928.1"/>
    <property type="molecule type" value="Genomic_DNA"/>
</dbReference>
<dbReference type="PANTHER" id="PTHR30055:SF226">
    <property type="entry name" value="HTH-TYPE TRANSCRIPTIONAL REGULATOR PKSA"/>
    <property type="match status" value="1"/>
</dbReference>
<gene>
    <name evidence="5" type="ORF">ACM01_06760</name>
</gene>
<dbReference type="Pfam" id="PF00440">
    <property type="entry name" value="TetR_N"/>
    <property type="match status" value="1"/>
</dbReference>
<dbReference type="Gene3D" id="1.10.357.10">
    <property type="entry name" value="Tetracycline Repressor, domain 2"/>
    <property type="match status" value="1"/>
</dbReference>
<evidence type="ECO:0000256" key="3">
    <source>
        <dbReference type="SAM" id="MobiDB-lite"/>
    </source>
</evidence>
<protein>
    <recommendedName>
        <fullName evidence="4">HTH tetR-type domain-containing protein</fullName>
    </recommendedName>
</protein>
<feature type="compositionally biased region" description="Low complexity" evidence="3">
    <location>
        <begin position="10"/>
        <end position="19"/>
    </location>
</feature>
<feature type="region of interest" description="Disordered" evidence="3">
    <location>
        <begin position="1"/>
        <end position="26"/>
    </location>
</feature>
<reference evidence="5 6" key="1">
    <citation type="submission" date="2015-06" db="EMBL/GenBank/DDBJ databases">
        <authorList>
            <person name="Ju K.-S."/>
            <person name="Doroghazi J.R."/>
            <person name="Metcalf W.W."/>
        </authorList>
    </citation>
    <scope>NUCLEOTIDE SEQUENCE [LARGE SCALE GENOMIC DNA]</scope>
    <source>
        <strain evidence="5 6">NRRL 3414</strain>
    </source>
</reference>
<dbReference type="OrthoDB" id="3469831at2"/>
<comment type="caution">
    <text evidence="5">The sequence shown here is derived from an EMBL/GenBank/DDBJ whole genome shotgun (WGS) entry which is preliminary data.</text>
</comment>
<dbReference type="InterPro" id="IPR009057">
    <property type="entry name" value="Homeodomain-like_sf"/>
</dbReference>
<evidence type="ECO:0000256" key="2">
    <source>
        <dbReference type="PROSITE-ProRule" id="PRU00335"/>
    </source>
</evidence>
<dbReference type="InterPro" id="IPR001647">
    <property type="entry name" value="HTH_TetR"/>
</dbReference>
<feature type="domain" description="HTH tetR-type" evidence="4">
    <location>
        <begin position="27"/>
        <end position="87"/>
    </location>
</feature>
<name>A0A0J7ZLC1_STRVR</name>
<sequence>MTSETDLSRAARPAAPGRTRAPEEAARGEARALLDAGLALMVAAGGRRPRVADIVVAAGLSNDAFYRFFASKDALVEAIVERGARTVVGYVRHRMARAAEDGPEARLRAGIEAVLRQASDEDLARQTRAVLSNATGHTPRAAHVTVALVDALAALFAQPAAELGAGDPMRAARTTAGGAVAALQYWLFTEEAPGRAETEHLVGFLLAGVRAPDSRRR</sequence>
<keyword evidence="1 2" id="KW-0238">DNA-binding</keyword>
<dbReference type="InterPro" id="IPR050109">
    <property type="entry name" value="HTH-type_TetR-like_transc_reg"/>
</dbReference>
<dbReference type="AlphaFoldDB" id="A0A0J7ZLC1"/>
<organism evidence="5 6">
    <name type="scientific">Streptomyces viridochromogenes</name>
    <dbReference type="NCBI Taxonomy" id="1938"/>
    <lineage>
        <taxon>Bacteria</taxon>
        <taxon>Bacillati</taxon>
        <taxon>Actinomycetota</taxon>
        <taxon>Actinomycetes</taxon>
        <taxon>Kitasatosporales</taxon>
        <taxon>Streptomycetaceae</taxon>
        <taxon>Streptomyces</taxon>
    </lineage>
</organism>
<feature type="DNA-binding region" description="H-T-H motif" evidence="2">
    <location>
        <begin position="50"/>
        <end position="69"/>
    </location>
</feature>
<accession>A0A0J7ZLC1</accession>
<dbReference type="PANTHER" id="PTHR30055">
    <property type="entry name" value="HTH-TYPE TRANSCRIPTIONAL REGULATOR RUTR"/>
    <property type="match status" value="1"/>
</dbReference>
<evidence type="ECO:0000256" key="1">
    <source>
        <dbReference type="ARBA" id="ARBA00023125"/>
    </source>
</evidence>
<dbReference type="GO" id="GO:0000976">
    <property type="term" value="F:transcription cis-regulatory region binding"/>
    <property type="evidence" value="ECO:0007669"/>
    <property type="project" value="TreeGrafter"/>
</dbReference>